<sequence>MDWDSELDRDTLRDDGDNITDEGTEVLLKENEHKKSNNWRRRSSHKYRLPVTARNLTMLSKKYVIPALVLVGLLVLAAVVAVTVYFGLKNENGHGHETPSDPCPDLTGTFIHTAIASDAHSNCTEIGVEILRKNGSAVDAAIATILCVGLINFQSCGIGGGHVMTIYIRKDKNFTSILGREVAPGFATEDMYDHGASSRYGGLAIAVPGEISGLWEAHQRYGKLDWKVLFQPAIKMCREGYPVSPDTVKSLNRIKDYLQNFTELRNFLWNNETNNWFKAGEIIKNPKLGDTLEKIAEGGVDAFYDSKLSKDIVADIKDGGGNITLEDLKNYKARVEDAVSFTFSSGHSIYSTRLPSSGPVLLYILNILDGYNYTINKVTNKDKATAYHRMIEAFKFAYAARSRMGDKDFVANMTELVRNITDRSYGDEIRSRINDSRTFNYSYYGPAFTIRDYIGTSHLCLLGPSGDAVSITSTVNSYFGSKVLGKRTGIVFNDEMDDFSTPNKTNEFGIPSSKTNYIVPGKMPMSSMSPSIIVDQKGDVVSVLGASGGSRITTGTAYVFAESMWFNKSIAESISFPRLHHQLIPQYIEMEKNFPQDITKKLKEMGHNVTVLDMAKSRVQGILVKDKIYAAADRRKCGSVDGW</sequence>
<evidence type="ECO:0000256" key="7">
    <source>
        <dbReference type="PIRSR" id="PIRSR600101-1"/>
    </source>
</evidence>
<keyword evidence="1" id="KW-0645">Protease</keyword>
<dbReference type="Pfam" id="PF01019">
    <property type="entry name" value="G_glu_transpept"/>
    <property type="match status" value="1"/>
</dbReference>
<feature type="transmembrane region" description="Helical" evidence="10">
    <location>
        <begin position="63"/>
        <end position="88"/>
    </location>
</feature>
<evidence type="ECO:0000256" key="1">
    <source>
        <dbReference type="ARBA" id="ARBA00022670"/>
    </source>
</evidence>
<dbReference type="GO" id="GO:0005886">
    <property type="term" value="C:plasma membrane"/>
    <property type="evidence" value="ECO:0007669"/>
    <property type="project" value="TreeGrafter"/>
</dbReference>
<proteinExistence type="predicted"/>
<feature type="binding site" evidence="8">
    <location>
        <position position="549"/>
    </location>
    <ligand>
        <name>L-glutamate</name>
        <dbReference type="ChEBI" id="CHEBI:29985"/>
    </ligand>
</feature>
<protein>
    <submittedName>
        <fullName evidence="12">Glutathione hydrolase 1 proenzyme-like isoform X1</fullName>
    </submittedName>
</protein>
<feature type="active site" description="Nucleophile" evidence="7">
    <location>
        <position position="456"/>
    </location>
</feature>
<dbReference type="RefSeq" id="XP_036369344.1">
    <property type="nucleotide sequence ID" value="XM_036513451.1"/>
</dbReference>
<gene>
    <name evidence="12" type="primary">LOC115224234</name>
</gene>
<dbReference type="PANTHER" id="PTHR11686:SF9">
    <property type="entry name" value="RE13973P"/>
    <property type="match status" value="1"/>
</dbReference>
<feature type="binding site" evidence="8">
    <location>
        <position position="180"/>
    </location>
    <ligand>
        <name>L-glutamate</name>
        <dbReference type="ChEBI" id="CHEBI:29985"/>
    </ligand>
</feature>
<dbReference type="FunFam" id="1.10.246.130:FF:000005">
    <property type="entry name" value="Gamma-glutamyltranspeptidase 1, putative"/>
    <property type="match status" value="1"/>
</dbReference>
<dbReference type="Proteomes" id="UP000515154">
    <property type="component" value="Linkage group LG25"/>
</dbReference>
<keyword evidence="10" id="KW-0812">Transmembrane</keyword>
<evidence type="ECO:0000256" key="3">
    <source>
        <dbReference type="ARBA" id="ARBA00022801"/>
    </source>
</evidence>
<accession>A0A7E6FP16</accession>
<feature type="compositionally biased region" description="Basic and acidic residues" evidence="9">
    <location>
        <begin position="1"/>
        <end position="16"/>
    </location>
</feature>
<dbReference type="GO" id="GO:0006508">
    <property type="term" value="P:proteolysis"/>
    <property type="evidence" value="ECO:0007669"/>
    <property type="project" value="UniProtKB-KW"/>
</dbReference>
<evidence type="ECO:0000256" key="9">
    <source>
        <dbReference type="SAM" id="MobiDB-lite"/>
    </source>
</evidence>
<feature type="binding site" evidence="8">
    <location>
        <position position="498"/>
    </location>
    <ligand>
        <name>L-glutamate</name>
        <dbReference type="ChEBI" id="CHEBI:29985"/>
    </ligand>
</feature>
<dbReference type="InterPro" id="IPR043138">
    <property type="entry name" value="GGT_lsub"/>
</dbReference>
<dbReference type="GO" id="GO:0016746">
    <property type="term" value="F:acyltransferase activity"/>
    <property type="evidence" value="ECO:0007669"/>
    <property type="project" value="UniProtKB-KW"/>
</dbReference>
<dbReference type="Gene3D" id="3.60.20.40">
    <property type="match status" value="1"/>
</dbReference>
<dbReference type="SUPFAM" id="SSF56235">
    <property type="entry name" value="N-terminal nucleophile aminohydrolases (Ntn hydrolases)"/>
    <property type="match status" value="1"/>
</dbReference>
<keyword evidence="2" id="KW-0808">Transferase</keyword>
<evidence type="ECO:0000256" key="2">
    <source>
        <dbReference type="ARBA" id="ARBA00022679"/>
    </source>
</evidence>
<evidence type="ECO:0000256" key="6">
    <source>
        <dbReference type="ARBA" id="ARBA00084097"/>
    </source>
</evidence>
<keyword evidence="6" id="KW-1199">Hemostasis impairing toxin</keyword>
<name>A0A7E6FP16_9MOLL</name>
<dbReference type="InterPro" id="IPR000101">
    <property type="entry name" value="GGT_peptidase"/>
</dbReference>
<keyword evidence="5" id="KW-0012">Acyltransferase</keyword>
<feature type="region of interest" description="Disordered" evidence="9">
    <location>
        <begin position="1"/>
        <end position="20"/>
    </location>
</feature>
<dbReference type="Gene3D" id="1.10.246.130">
    <property type="match status" value="1"/>
</dbReference>
<evidence type="ECO:0000256" key="10">
    <source>
        <dbReference type="SAM" id="Phobius"/>
    </source>
</evidence>
<dbReference type="InterPro" id="IPR043137">
    <property type="entry name" value="GGT_ssub_C"/>
</dbReference>
<dbReference type="GO" id="GO:0036374">
    <property type="term" value="F:glutathione hydrolase activity"/>
    <property type="evidence" value="ECO:0007669"/>
    <property type="project" value="InterPro"/>
</dbReference>
<keyword evidence="6" id="KW-1202">Platelet aggregation activating toxin</keyword>
<evidence type="ECO:0000313" key="12">
    <source>
        <dbReference type="RefSeq" id="XP_036369344.1"/>
    </source>
</evidence>
<keyword evidence="10" id="KW-1133">Transmembrane helix</keyword>
<dbReference type="InterPro" id="IPR029055">
    <property type="entry name" value="Ntn_hydrolases_N"/>
</dbReference>
<evidence type="ECO:0000256" key="8">
    <source>
        <dbReference type="PIRSR" id="PIRSR600101-2"/>
    </source>
</evidence>
<reference evidence="12" key="1">
    <citation type="submission" date="2025-08" db="UniProtKB">
        <authorList>
            <consortium name="RefSeq"/>
        </authorList>
    </citation>
    <scope>IDENTIFICATION</scope>
</reference>
<feature type="binding site" evidence="8">
    <location>
        <begin position="526"/>
        <end position="527"/>
    </location>
    <ligand>
        <name>L-glutamate</name>
        <dbReference type="ChEBI" id="CHEBI:29985"/>
    </ligand>
</feature>
<keyword evidence="6" id="KW-0800">Toxin</keyword>
<organism evidence="11 12">
    <name type="scientific">Octopus sinensis</name>
    <name type="common">East Asian common octopus</name>
    <dbReference type="NCBI Taxonomy" id="2607531"/>
    <lineage>
        <taxon>Eukaryota</taxon>
        <taxon>Metazoa</taxon>
        <taxon>Spiralia</taxon>
        <taxon>Lophotrochozoa</taxon>
        <taxon>Mollusca</taxon>
        <taxon>Cephalopoda</taxon>
        <taxon>Coleoidea</taxon>
        <taxon>Octopodiformes</taxon>
        <taxon>Octopoda</taxon>
        <taxon>Incirrata</taxon>
        <taxon>Octopodidae</taxon>
        <taxon>Octopus</taxon>
    </lineage>
</organism>
<dbReference type="GO" id="GO:0006751">
    <property type="term" value="P:glutathione catabolic process"/>
    <property type="evidence" value="ECO:0007669"/>
    <property type="project" value="InterPro"/>
</dbReference>
<keyword evidence="11" id="KW-1185">Reference proteome</keyword>
<dbReference type="AlphaFoldDB" id="A0A7E6FP16"/>
<dbReference type="NCBIfam" id="TIGR00066">
    <property type="entry name" value="g_glut_trans"/>
    <property type="match status" value="1"/>
</dbReference>
<keyword evidence="4" id="KW-0325">Glycoprotein</keyword>
<keyword evidence="10" id="KW-0472">Membrane</keyword>
<dbReference type="FunFam" id="3.60.20.40:FF:000001">
    <property type="entry name" value="Gamma-glutamyltranspeptidase 1"/>
    <property type="match status" value="1"/>
</dbReference>
<dbReference type="PANTHER" id="PTHR11686">
    <property type="entry name" value="GAMMA GLUTAMYL TRANSPEPTIDASE"/>
    <property type="match status" value="1"/>
</dbReference>
<feature type="binding site" evidence="8">
    <location>
        <begin position="474"/>
        <end position="476"/>
    </location>
    <ligand>
        <name>L-glutamate</name>
        <dbReference type="ChEBI" id="CHEBI:29985"/>
    </ligand>
</feature>
<evidence type="ECO:0000256" key="5">
    <source>
        <dbReference type="ARBA" id="ARBA00023315"/>
    </source>
</evidence>
<evidence type="ECO:0000256" key="4">
    <source>
        <dbReference type="ARBA" id="ARBA00023180"/>
    </source>
</evidence>
<keyword evidence="3" id="KW-0378">Hydrolase</keyword>
<dbReference type="PRINTS" id="PR01210">
    <property type="entry name" value="GGTRANSPTASE"/>
</dbReference>
<evidence type="ECO:0000313" key="11">
    <source>
        <dbReference type="Proteomes" id="UP000515154"/>
    </source>
</evidence>